<keyword evidence="2" id="KW-1185">Reference proteome</keyword>
<reference evidence="1 2" key="1">
    <citation type="submission" date="2024-05" db="EMBL/GenBank/DDBJ databases">
        <title>Genome sequencing and assembly of Indian major carp, Cirrhinus mrigala (Hamilton, 1822).</title>
        <authorList>
            <person name="Mohindra V."/>
            <person name="Chowdhury L.M."/>
            <person name="Lal K."/>
            <person name="Jena J.K."/>
        </authorList>
    </citation>
    <scope>NUCLEOTIDE SEQUENCE [LARGE SCALE GENOMIC DNA]</scope>
    <source>
        <strain evidence="1">CM1030</strain>
        <tissue evidence="1">Blood</tissue>
    </source>
</reference>
<accession>A0ABD0QW95</accession>
<sequence length="50" mass="5615">LLQNLIGRLGRLSQLTGQNSASLTSFLRRSRDIRGLVILDDAHLFLDTYS</sequence>
<evidence type="ECO:0000313" key="1">
    <source>
        <dbReference type="EMBL" id="KAL0190511.1"/>
    </source>
</evidence>
<feature type="non-terminal residue" evidence="1">
    <location>
        <position position="1"/>
    </location>
</feature>
<dbReference type="Proteomes" id="UP001529510">
    <property type="component" value="Unassembled WGS sequence"/>
</dbReference>
<comment type="caution">
    <text evidence="1">The sequence shown here is derived from an EMBL/GenBank/DDBJ whole genome shotgun (WGS) entry which is preliminary data.</text>
</comment>
<dbReference type="Pfam" id="PF25582">
    <property type="entry name" value="DH_Alsin"/>
    <property type="match status" value="1"/>
</dbReference>
<organism evidence="1 2">
    <name type="scientific">Cirrhinus mrigala</name>
    <name type="common">Mrigala</name>
    <dbReference type="NCBI Taxonomy" id="683832"/>
    <lineage>
        <taxon>Eukaryota</taxon>
        <taxon>Metazoa</taxon>
        <taxon>Chordata</taxon>
        <taxon>Craniata</taxon>
        <taxon>Vertebrata</taxon>
        <taxon>Euteleostomi</taxon>
        <taxon>Actinopterygii</taxon>
        <taxon>Neopterygii</taxon>
        <taxon>Teleostei</taxon>
        <taxon>Ostariophysi</taxon>
        <taxon>Cypriniformes</taxon>
        <taxon>Cyprinidae</taxon>
        <taxon>Labeoninae</taxon>
        <taxon>Labeonini</taxon>
        <taxon>Cirrhinus</taxon>
    </lineage>
</organism>
<feature type="non-terminal residue" evidence="1">
    <location>
        <position position="50"/>
    </location>
</feature>
<name>A0ABD0QW95_CIRMR</name>
<evidence type="ECO:0000313" key="2">
    <source>
        <dbReference type="Proteomes" id="UP001529510"/>
    </source>
</evidence>
<gene>
    <name evidence="1" type="ORF">M9458_013209</name>
</gene>
<dbReference type="EMBL" id="JAMKFB020000006">
    <property type="protein sequence ID" value="KAL0190511.1"/>
    <property type="molecule type" value="Genomic_DNA"/>
</dbReference>
<dbReference type="AlphaFoldDB" id="A0ABD0QW95"/>
<protein>
    <submittedName>
        <fullName evidence="1">Uncharacterized protein</fullName>
    </submittedName>
</protein>
<proteinExistence type="predicted"/>